<dbReference type="EMBL" id="JBBXMP010000762">
    <property type="protein sequence ID" value="KAL0056996.1"/>
    <property type="molecule type" value="Genomic_DNA"/>
</dbReference>
<dbReference type="SUPFAM" id="SSF55797">
    <property type="entry name" value="PR-1-like"/>
    <property type="match status" value="1"/>
</dbReference>
<dbReference type="InterPro" id="IPR001283">
    <property type="entry name" value="CRISP-related"/>
</dbReference>
<dbReference type="Pfam" id="PF00188">
    <property type="entry name" value="CAP"/>
    <property type="match status" value="1"/>
</dbReference>
<comment type="caution">
    <text evidence="3">The sequence shown here is derived from an EMBL/GenBank/DDBJ whole genome shotgun (WGS) entry which is preliminary data.</text>
</comment>
<evidence type="ECO:0000313" key="3">
    <source>
        <dbReference type="EMBL" id="KAL0056996.1"/>
    </source>
</evidence>
<feature type="signal peptide" evidence="1">
    <location>
        <begin position="1"/>
        <end position="18"/>
    </location>
</feature>
<dbReference type="PANTHER" id="PTHR10334">
    <property type="entry name" value="CYSTEINE-RICH SECRETORY PROTEIN-RELATED"/>
    <property type="match status" value="1"/>
</dbReference>
<keyword evidence="4" id="KW-1185">Reference proteome</keyword>
<dbReference type="Proteomes" id="UP001437256">
    <property type="component" value="Unassembled WGS sequence"/>
</dbReference>
<dbReference type="InterPro" id="IPR035940">
    <property type="entry name" value="CAP_sf"/>
</dbReference>
<keyword evidence="1" id="KW-0732">Signal</keyword>
<feature type="domain" description="SCP" evidence="2">
    <location>
        <begin position="26"/>
        <end position="159"/>
    </location>
</feature>
<reference evidence="3 4" key="1">
    <citation type="submission" date="2024-05" db="EMBL/GenBank/DDBJ databases">
        <title>A draft genome resource for the thread blight pathogen Marasmius tenuissimus strain MS-2.</title>
        <authorList>
            <person name="Yulfo-Soto G.E."/>
            <person name="Baruah I.K."/>
            <person name="Amoako-Attah I."/>
            <person name="Bukari Y."/>
            <person name="Meinhardt L.W."/>
            <person name="Bailey B.A."/>
            <person name="Cohen S.P."/>
        </authorList>
    </citation>
    <scope>NUCLEOTIDE SEQUENCE [LARGE SCALE GENOMIC DNA]</scope>
    <source>
        <strain evidence="3 4">MS-2</strain>
    </source>
</reference>
<evidence type="ECO:0000259" key="2">
    <source>
        <dbReference type="SMART" id="SM00198"/>
    </source>
</evidence>
<gene>
    <name evidence="3" type="ORF">AAF712_016385</name>
</gene>
<organism evidence="3 4">
    <name type="scientific">Marasmius tenuissimus</name>
    <dbReference type="NCBI Taxonomy" id="585030"/>
    <lineage>
        <taxon>Eukaryota</taxon>
        <taxon>Fungi</taxon>
        <taxon>Dikarya</taxon>
        <taxon>Basidiomycota</taxon>
        <taxon>Agaricomycotina</taxon>
        <taxon>Agaricomycetes</taxon>
        <taxon>Agaricomycetidae</taxon>
        <taxon>Agaricales</taxon>
        <taxon>Marasmiineae</taxon>
        <taxon>Marasmiaceae</taxon>
        <taxon>Marasmius</taxon>
    </lineage>
</organism>
<name>A0ABR2Z625_9AGAR</name>
<dbReference type="Gene3D" id="3.40.33.10">
    <property type="entry name" value="CAP"/>
    <property type="match status" value="1"/>
</dbReference>
<sequence length="167" mass="17354">MKLLSLLTAVGVASLSAASAIQARAPVLNDVLKAHNDFRAKHGAAALTWSDTLASAAQTWANKCVFQHSGGAVGPYGENLAAGSGGGYNALSGVKSWTDEASSYNPSNPQPSHFTQVVWKGSNQLGCAVAQCGDKIFGPQFPTSTFLVCEYSPPGNVIGEFPQNVQK</sequence>
<proteinExistence type="predicted"/>
<evidence type="ECO:0000256" key="1">
    <source>
        <dbReference type="SAM" id="SignalP"/>
    </source>
</evidence>
<accession>A0ABR2Z625</accession>
<dbReference type="SMART" id="SM00198">
    <property type="entry name" value="SCP"/>
    <property type="match status" value="1"/>
</dbReference>
<protein>
    <recommendedName>
        <fullName evidence="2">SCP domain-containing protein</fullName>
    </recommendedName>
</protein>
<feature type="chain" id="PRO_5045123041" description="SCP domain-containing protein" evidence="1">
    <location>
        <begin position="19"/>
        <end position="167"/>
    </location>
</feature>
<evidence type="ECO:0000313" key="4">
    <source>
        <dbReference type="Proteomes" id="UP001437256"/>
    </source>
</evidence>
<dbReference type="InterPro" id="IPR014044">
    <property type="entry name" value="CAP_dom"/>
</dbReference>
<dbReference type="PRINTS" id="PR00837">
    <property type="entry name" value="V5TPXLIKE"/>
</dbReference>